<evidence type="ECO:0000259" key="1">
    <source>
        <dbReference type="PROSITE" id="PS50930"/>
    </source>
</evidence>
<dbReference type="PROSITE" id="PS50930">
    <property type="entry name" value="HTH_LYTTR"/>
    <property type="match status" value="1"/>
</dbReference>
<dbReference type="EMBL" id="BMXF01000005">
    <property type="protein sequence ID" value="GHB83418.1"/>
    <property type="molecule type" value="Genomic_DNA"/>
</dbReference>
<dbReference type="SMART" id="SM00850">
    <property type="entry name" value="LytTR"/>
    <property type="match status" value="1"/>
</dbReference>
<dbReference type="InterPro" id="IPR007492">
    <property type="entry name" value="LytTR_DNA-bd_dom"/>
</dbReference>
<dbReference type="GO" id="GO:0000156">
    <property type="term" value="F:phosphorelay response regulator activity"/>
    <property type="evidence" value="ECO:0007669"/>
    <property type="project" value="InterPro"/>
</dbReference>
<dbReference type="PANTHER" id="PTHR37299:SF1">
    <property type="entry name" value="STAGE 0 SPORULATION PROTEIN A HOMOLOG"/>
    <property type="match status" value="1"/>
</dbReference>
<accession>A0A8J3GCA9</accession>
<evidence type="ECO:0000313" key="2">
    <source>
        <dbReference type="EMBL" id="GHB83418.1"/>
    </source>
</evidence>
<dbReference type="Pfam" id="PF04397">
    <property type="entry name" value="LytTR"/>
    <property type="match status" value="1"/>
</dbReference>
<organism evidence="2 3">
    <name type="scientific">Persicitalea jodogahamensis</name>
    <dbReference type="NCBI Taxonomy" id="402147"/>
    <lineage>
        <taxon>Bacteria</taxon>
        <taxon>Pseudomonadati</taxon>
        <taxon>Bacteroidota</taxon>
        <taxon>Cytophagia</taxon>
        <taxon>Cytophagales</taxon>
        <taxon>Spirosomataceae</taxon>
        <taxon>Persicitalea</taxon>
    </lineage>
</organism>
<protein>
    <recommendedName>
        <fullName evidence="1">HTH LytTR-type domain-containing protein</fullName>
    </recommendedName>
</protein>
<dbReference type="Proteomes" id="UP000598271">
    <property type="component" value="Unassembled WGS sequence"/>
</dbReference>
<name>A0A8J3GCA9_9BACT</name>
<comment type="caution">
    <text evidence="2">The sequence shown here is derived from an EMBL/GenBank/DDBJ whole genome shotgun (WGS) entry which is preliminary data.</text>
</comment>
<gene>
    <name evidence="2" type="ORF">GCM10007390_43060</name>
</gene>
<sequence>MNTILPLPHLHFKHHLPFPVQDVLRLDGKRNYTVFSLTDGTQFLSSRSLGIYETIFPESFLRIHKSCIINRDFLQNLKDDEHIAVLTDGSEVSVSRRRWAEVKQILTD</sequence>
<reference evidence="2 3" key="1">
    <citation type="journal article" date="2014" name="Int. J. Syst. Evol. Microbiol.">
        <title>Complete genome sequence of Corynebacterium casei LMG S-19264T (=DSM 44701T), isolated from a smear-ripened cheese.</title>
        <authorList>
            <consortium name="US DOE Joint Genome Institute (JGI-PGF)"/>
            <person name="Walter F."/>
            <person name="Albersmeier A."/>
            <person name="Kalinowski J."/>
            <person name="Ruckert C."/>
        </authorList>
    </citation>
    <scope>NUCLEOTIDE SEQUENCE [LARGE SCALE GENOMIC DNA]</scope>
    <source>
        <strain evidence="2 3">KCTC 12866</strain>
    </source>
</reference>
<feature type="domain" description="HTH LytTR-type" evidence="1">
    <location>
        <begin position="17"/>
        <end position="108"/>
    </location>
</feature>
<dbReference type="Gene3D" id="2.40.50.1020">
    <property type="entry name" value="LytTr DNA-binding domain"/>
    <property type="match status" value="1"/>
</dbReference>
<dbReference type="GO" id="GO:0003677">
    <property type="term" value="F:DNA binding"/>
    <property type="evidence" value="ECO:0007669"/>
    <property type="project" value="InterPro"/>
</dbReference>
<dbReference type="AlphaFoldDB" id="A0A8J3GCA9"/>
<keyword evidence="3" id="KW-1185">Reference proteome</keyword>
<proteinExistence type="predicted"/>
<dbReference type="RefSeq" id="WP_189567234.1">
    <property type="nucleotide sequence ID" value="NZ_BMXF01000005.1"/>
</dbReference>
<dbReference type="InterPro" id="IPR046947">
    <property type="entry name" value="LytR-like"/>
</dbReference>
<dbReference type="PANTHER" id="PTHR37299">
    <property type="entry name" value="TRANSCRIPTIONAL REGULATOR-RELATED"/>
    <property type="match status" value="1"/>
</dbReference>
<evidence type="ECO:0000313" key="3">
    <source>
        <dbReference type="Proteomes" id="UP000598271"/>
    </source>
</evidence>